<dbReference type="PANTHER" id="PTHR46091">
    <property type="entry name" value="BLR7054 PROTEIN"/>
    <property type="match status" value="1"/>
</dbReference>
<dbReference type="SUPFAM" id="SSF51905">
    <property type="entry name" value="FAD/NAD(P)-binding domain"/>
    <property type="match status" value="1"/>
</dbReference>
<dbReference type="Gene3D" id="3.50.50.60">
    <property type="entry name" value="FAD/NAD(P)-binding domain"/>
    <property type="match status" value="2"/>
</dbReference>
<gene>
    <name evidence="8" type="ORF">DGYR_LOCUS9440</name>
</gene>
<keyword evidence="9" id="KW-1185">Reference proteome</keyword>
<evidence type="ECO:0000256" key="5">
    <source>
        <dbReference type="ARBA" id="ARBA00022857"/>
    </source>
</evidence>
<evidence type="ECO:0000256" key="6">
    <source>
        <dbReference type="ARBA" id="ARBA00023027"/>
    </source>
</evidence>
<dbReference type="InterPro" id="IPR052206">
    <property type="entry name" value="Retinol_saturase"/>
</dbReference>
<protein>
    <submittedName>
        <fullName evidence="8">DgyrCDS9997</fullName>
    </submittedName>
</protein>
<evidence type="ECO:0000256" key="2">
    <source>
        <dbReference type="ARBA" id="ARBA00022630"/>
    </source>
</evidence>
<dbReference type="PANTHER" id="PTHR46091:SF3">
    <property type="entry name" value="AMINE OXIDASE DOMAIN-CONTAINING PROTEIN"/>
    <property type="match status" value="1"/>
</dbReference>
<dbReference type="EMBL" id="CAJFCJ010000014">
    <property type="protein sequence ID" value="CAD5121492.1"/>
    <property type="molecule type" value="Genomic_DNA"/>
</dbReference>
<dbReference type="Pfam" id="PF13450">
    <property type="entry name" value="NAD_binding_8"/>
    <property type="match status" value="1"/>
</dbReference>
<dbReference type="OrthoDB" id="38045at2759"/>
<comment type="caution">
    <text evidence="8">The sequence shown here is derived from an EMBL/GenBank/DDBJ whole genome shotgun (WGS) entry which is preliminary data.</text>
</comment>
<evidence type="ECO:0000256" key="1">
    <source>
        <dbReference type="ARBA" id="ARBA00005855"/>
    </source>
</evidence>
<name>A0A7I8W0B7_9ANNE</name>
<dbReference type="AlphaFoldDB" id="A0A7I8W0B7"/>
<sequence>MGIITQAIDFLASNPLYLILGILVYVVLFLLSIFMSRNKSGKNPFKFDARKKPAELVIDQAKRDKILKQGFAAKKLDSSYDAIVIGSGIGGLTTASILAKAGKKVLVLEQHDQAGGCCHTFVEDGYEFDVGIHYIGEMQENTIVRFLFDQITQGQLQWTPLDQEYDKVAIGKPGEQKLYSILSNKDAYKQALLKHFPKEEKAIDGYLKLLVEARRSMMGFIMVKAFPKFIAKILIKLGLIHYMSPYFKKISSKSVQQVVESLTNNKDLQLIFAYNFGDYGTLPDEASWAMQAVLANHYLYGAFYPLGGASEIAFHIIPTIEKSGGKVLVRAPVSKILVDSMGKANGVRISKTGGDIDLKAPIIISDAGINNTLHKLLDNEVAVKSPLYKSMTNKHIKAGMGCLSLFVGLKGSSKELGIKGQNIWAYTNADVNKEVREYYNKSEEDFLDGDFPLLFIGFPSAKDPAHQKRYPGKTTCTVITMAKWDWFSSWKDERVKHRGGVYEEKKELMKEKMWKQVLALYPQLKDCVEYMDLGTPLSNNFYIGALEGETYGLDHNMKRFASAEVAMNLRPDIGVPGLYITGQDLFSAGLVGAAMGGVITAAACLNRQVFNDLTNLKKECKKSQ</sequence>
<evidence type="ECO:0000313" key="9">
    <source>
        <dbReference type="Proteomes" id="UP000549394"/>
    </source>
</evidence>
<keyword evidence="7" id="KW-0472">Membrane</keyword>
<reference evidence="8 9" key="1">
    <citation type="submission" date="2020-08" db="EMBL/GenBank/DDBJ databases">
        <authorList>
            <person name="Hejnol A."/>
        </authorList>
    </citation>
    <scope>NUCLEOTIDE SEQUENCE [LARGE SCALE GENOMIC DNA]</scope>
</reference>
<evidence type="ECO:0000256" key="7">
    <source>
        <dbReference type="SAM" id="Phobius"/>
    </source>
</evidence>
<evidence type="ECO:0000256" key="3">
    <source>
        <dbReference type="ARBA" id="ARBA00022729"/>
    </source>
</evidence>
<keyword evidence="7" id="KW-0812">Transmembrane</keyword>
<keyword evidence="7" id="KW-1133">Transmembrane helix</keyword>
<keyword evidence="6" id="KW-0520">NAD</keyword>
<keyword evidence="4" id="KW-0274">FAD</keyword>
<keyword evidence="5" id="KW-0521">NADP</keyword>
<keyword evidence="3" id="KW-0732">Signal</keyword>
<keyword evidence="2" id="KW-0285">Flavoprotein</keyword>
<evidence type="ECO:0000256" key="4">
    <source>
        <dbReference type="ARBA" id="ARBA00022827"/>
    </source>
</evidence>
<comment type="similarity">
    <text evidence="1">Belongs to the carotenoid/retinoid oxidoreductase family. CrtISO subfamily.</text>
</comment>
<organism evidence="8 9">
    <name type="scientific">Dimorphilus gyrociliatus</name>
    <dbReference type="NCBI Taxonomy" id="2664684"/>
    <lineage>
        <taxon>Eukaryota</taxon>
        <taxon>Metazoa</taxon>
        <taxon>Spiralia</taxon>
        <taxon>Lophotrochozoa</taxon>
        <taxon>Annelida</taxon>
        <taxon>Polychaeta</taxon>
        <taxon>Polychaeta incertae sedis</taxon>
        <taxon>Dinophilidae</taxon>
        <taxon>Dimorphilus</taxon>
    </lineage>
</organism>
<proteinExistence type="inferred from homology"/>
<dbReference type="InterPro" id="IPR036188">
    <property type="entry name" value="FAD/NAD-bd_sf"/>
</dbReference>
<dbReference type="Proteomes" id="UP000549394">
    <property type="component" value="Unassembled WGS sequence"/>
</dbReference>
<accession>A0A7I8W0B7</accession>
<feature type="transmembrane region" description="Helical" evidence="7">
    <location>
        <begin position="16"/>
        <end position="36"/>
    </location>
</feature>
<evidence type="ECO:0000313" key="8">
    <source>
        <dbReference type="EMBL" id="CAD5121492.1"/>
    </source>
</evidence>